<gene>
    <name evidence="4" type="ORF">GUITHDRAFT_133267</name>
</gene>
<dbReference type="OrthoDB" id="191325at2759"/>
<dbReference type="HOGENOM" id="CLU_689737_0_0_1"/>
<feature type="chain" id="PRO_5008771871" description="Methyltransferase FkbM domain-containing protein" evidence="2">
    <location>
        <begin position="21"/>
        <end position="400"/>
    </location>
</feature>
<dbReference type="EMBL" id="JH992971">
    <property type="protein sequence ID" value="EKX52842.1"/>
    <property type="molecule type" value="Genomic_DNA"/>
</dbReference>
<dbReference type="KEGG" id="gtt:GUITHDRAFT_133267"/>
<dbReference type="Pfam" id="PF05050">
    <property type="entry name" value="Methyltransf_21"/>
    <property type="match status" value="1"/>
</dbReference>
<protein>
    <recommendedName>
        <fullName evidence="3">Methyltransferase FkbM domain-containing protein</fullName>
    </recommendedName>
</protein>
<dbReference type="PANTHER" id="PTHR34203">
    <property type="entry name" value="METHYLTRANSFERASE, FKBM FAMILY PROTEIN"/>
    <property type="match status" value="1"/>
</dbReference>
<dbReference type="PANTHER" id="PTHR34203:SF15">
    <property type="entry name" value="SLL1173 PROTEIN"/>
    <property type="match status" value="1"/>
</dbReference>
<dbReference type="PaxDb" id="55529-EKX52842"/>
<feature type="compositionally biased region" description="Polar residues" evidence="1">
    <location>
        <begin position="99"/>
        <end position="110"/>
    </location>
</feature>
<evidence type="ECO:0000313" key="6">
    <source>
        <dbReference type="Proteomes" id="UP000011087"/>
    </source>
</evidence>
<reference evidence="4 6" key="1">
    <citation type="journal article" date="2012" name="Nature">
        <title>Algal genomes reveal evolutionary mosaicism and the fate of nucleomorphs.</title>
        <authorList>
            <consortium name="DOE Joint Genome Institute"/>
            <person name="Curtis B.A."/>
            <person name="Tanifuji G."/>
            <person name="Burki F."/>
            <person name="Gruber A."/>
            <person name="Irimia M."/>
            <person name="Maruyama S."/>
            <person name="Arias M.C."/>
            <person name="Ball S.G."/>
            <person name="Gile G.H."/>
            <person name="Hirakawa Y."/>
            <person name="Hopkins J.F."/>
            <person name="Kuo A."/>
            <person name="Rensing S.A."/>
            <person name="Schmutz J."/>
            <person name="Symeonidi A."/>
            <person name="Elias M."/>
            <person name="Eveleigh R.J."/>
            <person name="Herman E.K."/>
            <person name="Klute M.J."/>
            <person name="Nakayama T."/>
            <person name="Obornik M."/>
            <person name="Reyes-Prieto A."/>
            <person name="Armbrust E.V."/>
            <person name="Aves S.J."/>
            <person name="Beiko R.G."/>
            <person name="Coutinho P."/>
            <person name="Dacks J.B."/>
            <person name="Durnford D.G."/>
            <person name="Fast N.M."/>
            <person name="Green B.R."/>
            <person name="Grisdale C.J."/>
            <person name="Hempel F."/>
            <person name="Henrissat B."/>
            <person name="Hoppner M.P."/>
            <person name="Ishida K."/>
            <person name="Kim E."/>
            <person name="Koreny L."/>
            <person name="Kroth P.G."/>
            <person name="Liu Y."/>
            <person name="Malik S.B."/>
            <person name="Maier U.G."/>
            <person name="McRose D."/>
            <person name="Mock T."/>
            <person name="Neilson J.A."/>
            <person name="Onodera N.T."/>
            <person name="Poole A.M."/>
            <person name="Pritham E.J."/>
            <person name="Richards T.A."/>
            <person name="Rocap G."/>
            <person name="Roy S.W."/>
            <person name="Sarai C."/>
            <person name="Schaack S."/>
            <person name="Shirato S."/>
            <person name="Slamovits C.H."/>
            <person name="Spencer D.F."/>
            <person name="Suzuki S."/>
            <person name="Worden A.Z."/>
            <person name="Zauner S."/>
            <person name="Barry K."/>
            <person name="Bell C."/>
            <person name="Bharti A.K."/>
            <person name="Crow J.A."/>
            <person name="Grimwood J."/>
            <person name="Kramer R."/>
            <person name="Lindquist E."/>
            <person name="Lucas S."/>
            <person name="Salamov A."/>
            <person name="McFadden G.I."/>
            <person name="Lane C.E."/>
            <person name="Keeling P.J."/>
            <person name="Gray M.W."/>
            <person name="Grigoriev I.V."/>
            <person name="Archibald J.M."/>
        </authorList>
    </citation>
    <scope>NUCLEOTIDE SEQUENCE</scope>
    <source>
        <strain evidence="4 6">CCMP2712</strain>
    </source>
</reference>
<name>L1JWW9_GUITC</name>
<dbReference type="RefSeq" id="XP_005839822.1">
    <property type="nucleotide sequence ID" value="XM_005839765.1"/>
</dbReference>
<feature type="region of interest" description="Disordered" evidence="1">
    <location>
        <begin position="77"/>
        <end position="115"/>
    </location>
</feature>
<reference evidence="6" key="2">
    <citation type="submission" date="2012-11" db="EMBL/GenBank/DDBJ databases">
        <authorList>
            <person name="Kuo A."/>
            <person name="Curtis B.A."/>
            <person name="Tanifuji G."/>
            <person name="Burki F."/>
            <person name="Gruber A."/>
            <person name="Irimia M."/>
            <person name="Maruyama S."/>
            <person name="Arias M.C."/>
            <person name="Ball S.G."/>
            <person name="Gile G.H."/>
            <person name="Hirakawa Y."/>
            <person name="Hopkins J.F."/>
            <person name="Rensing S.A."/>
            <person name="Schmutz J."/>
            <person name="Symeonidi A."/>
            <person name="Elias M."/>
            <person name="Eveleigh R.J."/>
            <person name="Herman E.K."/>
            <person name="Klute M.J."/>
            <person name="Nakayama T."/>
            <person name="Obornik M."/>
            <person name="Reyes-Prieto A."/>
            <person name="Armbrust E.V."/>
            <person name="Aves S.J."/>
            <person name="Beiko R.G."/>
            <person name="Coutinho P."/>
            <person name="Dacks J.B."/>
            <person name="Durnford D.G."/>
            <person name="Fast N.M."/>
            <person name="Green B.R."/>
            <person name="Grisdale C."/>
            <person name="Hempe F."/>
            <person name="Henrissat B."/>
            <person name="Hoppner M.P."/>
            <person name="Ishida K.-I."/>
            <person name="Kim E."/>
            <person name="Koreny L."/>
            <person name="Kroth P.G."/>
            <person name="Liu Y."/>
            <person name="Malik S.-B."/>
            <person name="Maier U.G."/>
            <person name="McRose D."/>
            <person name="Mock T."/>
            <person name="Neilson J.A."/>
            <person name="Onodera N.T."/>
            <person name="Poole A.M."/>
            <person name="Pritham E.J."/>
            <person name="Richards T.A."/>
            <person name="Rocap G."/>
            <person name="Roy S.W."/>
            <person name="Sarai C."/>
            <person name="Schaack S."/>
            <person name="Shirato S."/>
            <person name="Slamovits C.H."/>
            <person name="Spencer D.F."/>
            <person name="Suzuki S."/>
            <person name="Worden A.Z."/>
            <person name="Zauner S."/>
            <person name="Barry K."/>
            <person name="Bell C."/>
            <person name="Bharti A.K."/>
            <person name="Crow J.A."/>
            <person name="Grimwood J."/>
            <person name="Kramer R."/>
            <person name="Lindquist E."/>
            <person name="Lucas S."/>
            <person name="Salamov A."/>
            <person name="McFadden G.I."/>
            <person name="Lane C.E."/>
            <person name="Keeling P.J."/>
            <person name="Gray M.W."/>
            <person name="Grigoriev I.V."/>
            <person name="Archibald J.M."/>
        </authorList>
    </citation>
    <scope>NUCLEOTIDE SEQUENCE</scope>
    <source>
        <strain evidence="6">CCMP2712</strain>
    </source>
</reference>
<dbReference type="InterPro" id="IPR006342">
    <property type="entry name" value="FkbM_mtfrase"/>
</dbReference>
<sequence length="400" mass="43849">MRRIGHISLLVLLLVAAGRCQDDLADYPIKEEQCENFGECLTECVKKLPPNRQFTEILDCSDACAVTHCKEVVVDDPTLGLGSTSKPPSFGGKKAPPSFGSNAPPNQQWGGQAGAASVQPALDENLLPGGGPNEMQKTSVGTMMFNPKDMPVGRSIDKYGEYGRDELELLKQVIRKGDVIVDAGSMYGHTALGLRSVVGDEGAIYAFEPQRILHQILCSNFAINGAFNCHCRQTKQEALGQKGGEIVVPALDIEQEGCHGCTALDAANYLGETVKMTTVDDLNLPKLRLLKADVEGMEIDIVKGAVKTIQYAMFKPALYVRAHYNPEDNTLSLKTQELARFIKGLNYDMYWHFVRLYYEDNFYSNAENEFGEDTVLYILAVPHVEGSSIEGLDPVEVPPL</sequence>
<keyword evidence="6" id="KW-1185">Reference proteome</keyword>
<keyword evidence="2" id="KW-0732">Signal</keyword>
<feature type="domain" description="Methyltransferase FkbM" evidence="3">
    <location>
        <begin position="184"/>
        <end position="347"/>
    </location>
</feature>
<accession>L1JWW9</accession>
<dbReference type="NCBIfam" id="TIGR01444">
    <property type="entry name" value="fkbM_fam"/>
    <property type="match status" value="1"/>
</dbReference>
<dbReference type="InterPro" id="IPR052514">
    <property type="entry name" value="SAM-dependent_MTase"/>
</dbReference>
<evidence type="ECO:0000256" key="2">
    <source>
        <dbReference type="SAM" id="SignalP"/>
    </source>
</evidence>
<dbReference type="GeneID" id="17309611"/>
<dbReference type="InterPro" id="IPR029063">
    <property type="entry name" value="SAM-dependent_MTases_sf"/>
</dbReference>
<reference evidence="5" key="3">
    <citation type="submission" date="2016-03" db="UniProtKB">
        <authorList>
            <consortium name="EnsemblProtists"/>
        </authorList>
    </citation>
    <scope>IDENTIFICATION</scope>
</reference>
<feature type="signal peptide" evidence="2">
    <location>
        <begin position="1"/>
        <end position="20"/>
    </location>
</feature>
<dbReference type="EnsemblProtists" id="EKX52842">
    <property type="protein sequence ID" value="EKX52842"/>
    <property type="gene ID" value="GUITHDRAFT_133267"/>
</dbReference>
<evidence type="ECO:0000313" key="5">
    <source>
        <dbReference type="EnsemblProtists" id="EKX52842"/>
    </source>
</evidence>
<dbReference type="SUPFAM" id="SSF53335">
    <property type="entry name" value="S-adenosyl-L-methionine-dependent methyltransferases"/>
    <property type="match status" value="1"/>
</dbReference>
<dbReference type="Gene3D" id="3.40.50.150">
    <property type="entry name" value="Vaccinia Virus protein VP39"/>
    <property type="match status" value="1"/>
</dbReference>
<evidence type="ECO:0000259" key="3">
    <source>
        <dbReference type="Pfam" id="PF05050"/>
    </source>
</evidence>
<evidence type="ECO:0000313" key="4">
    <source>
        <dbReference type="EMBL" id="EKX52842.1"/>
    </source>
</evidence>
<proteinExistence type="predicted"/>
<dbReference type="Proteomes" id="UP000011087">
    <property type="component" value="Unassembled WGS sequence"/>
</dbReference>
<organism evidence="4">
    <name type="scientific">Guillardia theta (strain CCMP2712)</name>
    <name type="common">Cryptophyte</name>
    <dbReference type="NCBI Taxonomy" id="905079"/>
    <lineage>
        <taxon>Eukaryota</taxon>
        <taxon>Cryptophyceae</taxon>
        <taxon>Pyrenomonadales</taxon>
        <taxon>Geminigeraceae</taxon>
        <taxon>Guillardia</taxon>
    </lineage>
</organism>
<dbReference type="AlphaFoldDB" id="L1JWW9"/>
<evidence type="ECO:0000256" key="1">
    <source>
        <dbReference type="SAM" id="MobiDB-lite"/>
    </source>
</evidence>